<organism evidence="3 4">
    <name type="scientific">Lacticaseibacillus suilingensis</name>
    <dbReference type="NCBI Taxonomy" id="2799577"/>
    <lineage>
        <taxon>Bacteria</taxon>
        <taxon>Bacillati</taxon>
        <taxon>Bacillota</taxon>
        <taxon>Bacilli</taxon>
        <taxon>Lactobacillales</taxon>
        <taxon>Lactobacillaceae</taxon>
        <taxon>Lacticaseibacillus</taxon>
    </lineage>
</organism>
<accession>A0ABW4BJ14</accession>
<keyword evidence="4" id="KW-1185">Reference proteome</keyword>
<dbReference type="InterPro" id="IPR050789">
    <property type="entry name" value="Diverse_Enzym_Activities"/>
</dbReference>
<dbReference type="RefSeq" id="WP_204119266.1">
    <property type="nucleotide sequence ID" value="NZ_BOLV01000013.1"/>
</dbReference>
<dbReference type="GO" id="GO:0016787">
    <property type="term" value="F:hydrolase activity"/>
    <property type="evidence" value="ECO:0007669"/>
    <property type="project" value="UniProtKB-KW"/>
</dbReference>
<evidence type="ECO:0000259" key="2">
    <source>
        <dbReference type="Pfam" id="PF00144"/>
    </source>
</evidence>
<feature type="domain" description="Beta-lactamase-related" evidence="2">
    <location>
        <begin position="7"/>
        <end position="313"/>
    </location>
</feature>
<dbReference type="Proteomes" id="UP001597199">
    <property type="component" value="Unassembled WGS sequence"/>
</dbReference>
<evidence type="ECO:0000313" key="4">
    <source>
        <dbReference type="Proteomes" id="UP001597199"/>
    </source>
</evidence>
<keyword evidence="1 3" id="KW-0378">Hydrolase</keyword>
<dbReference type="PANTHER" id="PTHR43283">
    <property type="entry name" value="BETA-LACTAMASE-RELATED"/>
    <property type="match status" value="1"/>
</dbReference>
<gene>
    <name evidence="3" type="ORF">ACFQ41_09470</name>
</gene>
<dbReference type="InterPro" id="IPR012338">
    <property type="entry name" value="Beta-lactam/transpept-like"/>
</dbReference>
<dbReference type="PANTHER" id="PTHR43283:SF11">
    <property type="entry name" value="BETA-LACTAMASE-RELATED DOMAIN-CONTAINING PROTEIN"/>
    <property type="match status" value="1"/>
</dbReference>
<reference evidence="4" key="1">
    <citation type="journal article" date="2019" name="Int. J. Syst. Evol. Microbiol.">
        <title>The Global Catalogue of Microorganisms (GCM) 10K type strain sequencing project: providing services to taxonomists for standard genome sequencing and annotation.</title>
        <authorList>
            <consortium name="The Broad Institute Genomics Platform"/>
            <consortium name="The Broad Institute Genome Sequencing Center for Infectious Disease"/>
            <person name="Wu L."/>
            <person name="Ma J."/>
        </authorList>
    </citation>
    <scope>NUCLEOTIDE SEQUENCE [LARGE SCALE GENOMIC DNA]</scope>
    <source>
        <strain evidence="4">CCM 9110</strain>
    </source>
</reference>
<dbReference type="EC" id="3.-.-.-" evidence="3"/>
<dbReference type="Gene3D" id="3.40.710.10">
    <property type="entry name" value="DD-peptidase/beta-lactamase superfamily"/>
    <property type="match status" value="1"/>
</dbReference>
<evidence type="ECO:0000313" key="3">
    <source>
        <dbReference type="EMBL" id="MFD1399533.1"/>
    </source>
</evidence>
<protein>
    <submittedName>
        <fullName evidence="3">Serine hydrolase domain-containing protein</fullName>
        <ecNumber evidence="3">3.-.-.-</ecNumber>
    </submittedName>
</protein>
<comment type="caution">
    <text evidence="3">The sequence shown here is derived from an EMBL/GenBank/DDBJ whole genome shotgun (WGS) entry which is preliminary data.</text>
</comment>
<name>A0ABW4BJ14_9LACO</name>
<dbReference type="InterPro" id="IPR001466">
    <property type="entry name" value="Beta-lactam-related"/>
</dbReference>
<evidence type="ECO:0000256" key="1">
    <source>
        <dbReference type="ARBA" id="ARBA00022801"/>
    </source>
</evidence>
<sequence>MEVLKAVEQIITRQTAPGLSAAWLHDGVIETSILGVAATEPQVLPLHSGMLYDLASLTKVIGTTTVFLQAVAEGRVKFDTPLQQLLPTFPHQTTFRQALTHTSGLEGYIPHRDELPAPALKQALITQLKVTAECDRQVVYRDVNLLLVGWALENLYGESIQPLITRRVLKTLGLQQATFQPDPQRCVPTTYDSEAGLRRGVVHDPKAAILGQHSGSAGLFASLQDLITFTQFAFGQRQSPAWPATFSQLGQDQTRAHLGRTIGWDLRRDAGGRTWLYHTGYTGTFWLIQPQTQAALIVLTNRVHPQVNDDFLTVRDELIANLMSARS</sequence>
<dbReference type="Pfam" id="PF00144">
    <property type="entry name" value="Beta-lactamase"/>
    <property type="match status" value="1"/>
</dbReference>
<dbReference type="SUPFAM" id="SSF56601">
    <property type="entry name" value="beta-lactamase/transpeptidase-like"/>
    <property type="match status" value="1"/>
</dbReference>
<dbReference type="EMBL" id="JBHTOA010000034">
    <property type="protein sequence ID" value="MFD1399533.1"/>
    <property type="molecule type" value="Genomic_DNA"/>
</dbReference>
<proteinExistence type="predicted"/>